<feature type="binding site" evidence="13">
    <location>
        <position position="379"/>
    </location>
    <ligand>
        <name>L-serine</name>
        <dbReference type="ChEBI" id="CHEBI:33384"/>
    </ligand>
</feature>
<dbReference type="EC" id="6.1.1.11" evidence="12"/>
<evidence type="ECO:0000256" key="6">
    <source>
        <dbReference type="ARBA" id="ARBA00022741"/>
    </source>
</evidence>
<dbReference type="Gene3D" id="3.30.930.10">
    <property type="entry name" value="Bira Bifunctional Protein, Domain 2"/>
    <property type="match status" value="1"/>
</dbReference>
<name>A0A1F5BTR7_9BACT</name>
<feature type="coiled-coil region" evidence="15">
    <location>
        <begin position="47"/>
        <end position="91"/>
    </location>
</feature>
<sequence>MLDINFIRENPEAVKKGIAAKKAPARLVDDFLRADGEWRALTAQADRLRSEQKKAGAERNIEEAKRLKGDLAKTEAELNAAEEQRQAILTDMPNLPLADVPEGKSGADNVVLREVGKKPQFDFPPLDYLALAQKLDVIDTERAAKVSGSRFGYLKNEAVLLEFALARFAFDMLAREGFTPVIPPVIVKEEMMRAMGFVDRDADRQESYYFKDDKVYFVGTSEQSVGPIHAEETFEEGELPKRYAAFSTCFRREAGSYGKDTKGILRVHQFDKIEMVSFTRPEDSANEHLLLLSLEERLMQALAIPYRVIRLCAGDLGWASAGTYDIEAWMPGQNGGVGEYRETHSTSNTTDFQARRLRTRYKTRAADGKPSTEYAHMLNGTGFAMGRMLIAIIENYQQKDGSVLIPDVLRPYMGGIERIAR</sequence>
<proteinExistence type="inferred from homology"/>
<organism evidence="17 18">
    <name type="scientific">Candidatus Azambacteria bacterium RIFCSPLOWO2_01_FULL_46_25</name>
    <dbReference type="NCBI Taxonomy" id="1797298"/>
    <lineage>
        <taxon>Bacteria</taxon>
        <taxon>Candidatus Azamiibacteriota</taxon>
    </lineage>
</organism>
<evidence type="ECO:0000256" key="4">
    <source>
        <dbReference type="ARBA" id="ARBA00022490"/>
    </source>
</evidence>
<keyword evidence="8 12" id="KW-0648">Protein biosynthesis</keyword>
<feature type="domain" description="Aminoacyl-transfer RNA synthetases class-II family profile" evidence="16">
    <location>
        <begin position="127"/>
        <end position="406"/>
    </location>
</feature>
<dbReference type="UniPathway" id="UPA00906">
    <property type="reaction ID" value="UER00895"/>
</dbReference>
<comment type="subcellular location">
    <subcellularLocation>
        <location evidence="1 12">Cytoplasm</location>
    </subcellularLocation>
</comment>
<comment type="function">
    <text evidence="12">Catalyzes the attachment of serine to tRNA(Ser). Is also able to aminoacylate tRNA(Sec) with serine, to form the misacylated tRNA L-seryl-tRNA(Sec), which will be further converted into selenocysteinyl-tRNA(Sec).</text>
</comment>
<dbReference type="GO" id="GO:0016260">
    <property type="term" value="P:selenocysteine biosynthetic process"/>
    <property type="evidence" value="ECO:0007669"/>
    <property type="project" value="UniProtKB-UniRule"/>
</dbReference>
<comment type="caution">
    <text evidence="17">The sequence shown here is derived from an EMBL/GenBank/DDBJ whole genome shotgun (WGS) entry which is preliminary data.</text>
</comment>
<reference evidence="17 18" key="1">
    <citation type="journal article" date="2016" name="Nat. Commun.">
        <title>Thousands of microbial genomes shed light on interconnected biogeochemical processes in an aquifer system.</title>
        <authorList>
            <person name="Anantharaman K."/>
            <person name="Brown C.T."/>
            <person name="Hug L.A."/>
            <person name="Sharon I."/>
            <person name="Castelle C.J."/>
            <person name="Probst A.J."/>
            <person name="Thomas B.C."/>
            <person name="Singh A."/>
            <person name="Wilkins M.J."/>
            <person name="Karaoz U."/>
            <person name="Brodie E.L."/>
            <person name="Williams K.H."/>
            <person name="Hubbard S.S."/>
            <person name="Banfield J.F."/>
        </authorList>
    </citation>
    <scope>NUCLEOTIDE SEQUENCE [LARGE SCALE GENOMIC DNA]</scope>
</reference>
<gene>
    <name evidence="12" type="primary">serS</name>
    <name evidence="17" type="ORF">A2988_00540</name>
</gene>
<dbReference type="GO" id="GO:0006434">
    <property type="term" value="P:seryl-tRNA aminoacylation"/>
    <property type="evidence" value="ECO:0007669"/>
    <property type="project" value="UniProtKB-UniRule"/>
</dbReference>
<comment type="pathway">
    <text evidence="2 12">Aminoacyl-tRNA biosynthesis; selenocysteinyl-tRNA(Sec) biosynthesis; L-seryl-tRNA(Sec) from L-serine and tRNA(Sec): step 1/1.</text>
</comment>
<feature type="binding site" evidence="12">
    <location>
        <begin position="220"/>
        <end position="222"/>
    </location>
    <ligand>
        <name>L-serine</name>
        <dbReference type="ChEBI" id="CHEBI:33384"/>
    </ligand>
</feature>
<dbReference type="PIRSF" id="PIRSF001529">
    <property type="entry name" value="Ser-tRNA-synth_IIa"/>
    <property type="match status" value="1"/>
</dbReference>
<comment type="catalytic activity">
    <reaction evidence="11 12">
        <text>tRNA(Ser) + L-serine + ATP = L-seryl-tRNA(Ser) + AMP + diphosphate + H(+)</text>
        <dbReference type="Rhea" id="RHEA:12292"/>
        <dbReference type="Rhea" id="RHEA-COMP:9669"/>
        <dbReference type="Rhea" id="RHEA-COMP:9703"/>
        <dbReference type="ChEBI" id="CHEBI:15378"/>
        <dbReference type="ChEBI" id="CHEBI:30616"/>
        <dbReference type="ChEBI" id="CHEBI:33019"/>
        <dbReference type="ChEBI" id="CHEBI:33384"/>
        <dbReference type="ChEBI" id="CHEBI:78442"/>
        <dbReference type="ChEBI" id="CHEBI:78533"/>
        <dbReference type="ChEBI" id="CHEBI:456215"/>
        <dbReference type="EC" id="6.1.1.11"/>
    </reaction>
</comment>
<evidence type="ECO:0000256" key="11">
    <source>
        <dbReference type="ARBA" id="ARBA00048823"/>
    </source>
</evidence>
<dbReference type="InterPro" id="IPR033729">
    <property type="entry name" value="SerRS_core"/>
</dbReference>
<feature type="binding site" evidence="12 13">
    <location>
        <position position="274"/>
    </location>
    <ligand>
        <name>L-serine</name>
        <dbReference type="ChEBI" id="CHEBI:33384"/>
    </ligand>
</feature>
<comment type="subunit">
    <text evidence="12">Homodimer. The tRNA molecule binds across the dimer.</text>
</comment>
<evidence type="ECO:0000256" key="3">
    <source>
        <dbReference type="ARBA" id="ARBA00010728"/>
    </source>
</evidence>
<dbReference type="GO" id="GO:0005524">
    <property type="term" value="F:ATP binding"/>
    <property type="evidence" value="ECO:0007669"/>
    <property type="project" value="UniProtKB-UniRule"/>
</dbReference>
<dbReference type="Proteomes" id="UP000176650">
    <property type="component" value="Unassembled WGS sequence"/>
</dbReference>
<feature type="binding site" evidence="14">
    <location>
        <begin position="267"/>
        <end position="270"/>
    </location>
    <ligand>
        <name>ATP</name>
        <dbReference type="ChEBI" id="CHEBI:30616"/>
    </ligand>
</feature>
<dbReference type="CDD" id="cd00770">
    <property type="entry name" value="SerRS_core"/>
    <property type="match status" value="1"/>
</dbReference>
<dbReference type="STRING" id="1797298.A2988_00540"/>
<dbReference type="Pfam" id="PF00587">
    <property type="entry name" value="tRNA-synt_2b"/>
    <property type="match status" value="1"/>
</dbReference>
<evidence type="ECO:0000256" key="1">
    <source>
        <dbReference type="ARBA" id="ARBA00004496"/>
    </source>
</evidence>
<dbReference type="InterPro" id="IPR042103">
    <property type="entry name" value="SerRS_1_N_sf"/>
</dbReference>
<feature type="binding site" evidence="13">
    <location>
        <position position="251"/>
    </location>
    <ligand>
        <name>L-serine</name>
        <dbReference type="ChEBI" id="CHEBI:33384"/>
    </ligand>
</feature>
<feature type="binding site" evidence="12 14">
    <location>
        <begin position="251"/>
        <end position="253"/>
    </location>
    <ligand>
        <name>ATP</name>
        <dbReference type="ChEBI" id="CHEBI:30616"/>
    </ligand>
</feature>
<evidence type="ECO:0000256" key="2">
    <source>
        <dbReference type="ARBA" id="ARBA00005045"/>
    </source>
</evidence>
<keyword evidence="6 12" id="KW-0547">Nucleotide-binding</keyword>
<dbReference type="Gene3D" id="1.10.287.40">
    <property type="entry name" value="Serine-tRNA synthetase, tRNA binding domain"/>
    <property type="match status" value="1"/>
</dbReference>
<protein>
    <recommendedName>
        <fullName evidence="12">Serine--tRNA ligase</fullName>
        <ecNumber evidence="12">6.1.1.11</ecNumber>
    </recommendedName>
    <alternativeName>
        <fullName evidence="12">Seryl-tRNA synthetase</fullName>
        <shortName evidence="12">SerRS</shortName>
    </alternativeName>
    <alternativeName>
        <fullName evidence="12">Seryl-tRNA(Ser/Sec) synthetase</fullName>
    </alternativeName>
</protein>
<dbReference type="Pfam" id="PF02403">
    <property type="entry name" value="Seryl_tRNA_N"/>
    <property type="match status" value="1"/>
</dbReference>
<dbReference type="AlphaFoldDB" id="A0A1F5BTR7"/>
<feature type="binding site" evidence="13">
    <location>
        <position position="220"/>
    </location>
    <ligand>
        <name>L-serine</name>
        <dbReference type="ChEBI" id="CHEBI:33384"/>
    </ligand>
</feature>
<dbReference type="PANTHER" id="PTHR43697">
    <property type="entry name" value="SERYL-TRNA SYNTHETASE"/>
    <property type="match status" value="1"/>
</dbReference>
<dbReference type="SUPFAM" id="SSF55681">
    <property type="entry name" value="Class II aaRS and biotin synthetases"/>
    <property type="match status" value="1"/>
</dbReference>
<dbReference type="GO" id="GO:0005737">
    <property type="term" value="C:cytoplasm"/>
    <property type="evidence" value="ECO:0007669"/>
    <property type="project" value="UniProtKB-SubCell"/>
</dbReference>
<evidence type="ECO:0000313" key="17">
    <source>
        <dbReference type="EMBL" id="OGD33964.1"/>
    </source>
</evidence>
<evidence type="ECO:0000256" key="10">
    <source>
        <dbReference type="ARBA" id="ARBA00047929"/>
    </source>
</evidence>
<comment type="similarity">
    <text evidence="3 12">Belongs to the class-II aminoacyl-tRNA synthetase family. Type-1 seryl-tRNA synthetase subfamily.</text>
</comment>
<dbReference type="PANTHER" id="PTHR43697:SF1">
    <property type="entry name" value="SERINE--TRNA LIGASE"/>
    <property type="match status" value="1"/>
</dbReference>
<dbReference type="InterPro" id="IPR006195">
    <property type="entry name" value="aa-tRNA-synth_II"/>
</dbReference>
<keyword evidence="9 12" id="KW-0030">Aminoacyl-tRNA synthetase</keyword>
<keyword evidence="5 12" id="KW-0436">Ligase</keyword>
<dbReference type="InterPro" id="IPR002314">
    <property type="entry name" value="aa-tRNA-synt_IIb"/>
</dbReference>
<evidence type="ECO:0000313" key="18">
    <source>
        <dbReference type="Proteomes" id="UP000176650"/>
    </source>
</evidence>
<feature type="binding site" evidence="12 14">
    <location>
        <begin position="342"/>
        <end position="345"/>
    </location>
    <ligand>
        <name>ATP</name>
        <dbReference type="ChEBI" id="CHEBI:30616"/>
    </ligand>
</feature>
<dbReference type="PRINTS" id="PR00981">
    <property type="entry name" value="TRNASYNTHSER"/>
</dbReference>
<evidence type="ECO:0000256" key="14">
    <source>
        <dbReference type="PIRSR" id="PIRSR001529-2"/>
    </source>
</evidence>
<dbReference type="PROSITE" id="PS50862">
    <property type="entry name" value="AA_TRNA_LIGASE_II"/>
    <property type="match status" value="1"/>
</dbReference>
<dbReference type="InterPro" id="IPR002317">
    <property type="entry name" value="Ser-tRNA-ligase_type_1"/>
</dbReference>
<dbReference type="GO" id="GO:0004828">
    <property type="term" value="F:serine-tRNA ligase activity"/>
    <property type="evidence" value="ECO:0007669"/>
    <property type="project" value="UniProtKB-UniRule"/>
</dbReference>
<dbReference type="SUPFAM" id="SSF46589">
    <property type="entry name" value="tRNA-binding arm"/>
    <property type="match status" value="1"/>
</dbReference>
<keyword evidence="15" id="KW-0175">Coiled coil</keyword>
<comment type="catalytic activity">
    <reaction evidence="10 12">
        <text>tRNA(Sec) + L-serine + ATP = L-seryl-tRNA(Sec) + AMP + diphosphate + H(+)</text>
        <dbReference type="Rhea" id="RHEA:42580"/>
        <dbReference type="Rhea" id="RHEA-COMP:9742"/>
        <dbReference type="Rhea" id="RHEA-COMP:10128"/>
        <dbReference type="ChEBI" id="CHEBI:15378"/>
        <dbReference type="ChEBI" id="CHEBI:30616"/>
        <dbReference type="ChEBI" id="CHEBI:33019"/>
        <dbReference type="ChEBI" id="CHEBI:33384"/>
        <dbReference type="ChEBI" id="CHEBI:78442"/>
        <dbReference type="ChEBI" id="CHEBI:78533"/>
        <dbReference type="ChEBI" id="CHEBI:456215"/>
        <dbReference type="EC" id="6.1.1.11"/>
    </reaction>
</comment>
<dbReference type="InterPro" id="IPR010978">
    <property type="entry name" value="tRNA-bd_arm"/>
</dbReference>
<evidence type="ECO:0000259" key="16">
    <source>
        <dbReference type="PROSITE" id="PS50862"/>
    </source>
</evidence>
<evidence type="ECO:0000256" key="8">
    <source>
        <dbReference type="ARBA" id="ARBA00022917"/>
    </source>
</evidence>
<dbReference type="EMBL" id="MEYS01000002">
    <property type="protein sequence ID" value="OGD33964.1"/>
    <property type="molecule type" value="Genomic_DNA"/>
</dbReference>
<accession>A0A1F5BTR7</accession>
<evidence type="ECO:0000256" key="7">
    <source>
        <dbReference type="ARBA" id="ARBA00022840"/>
    </source>
</evidence>
<feature type="site" description="Important for serine binding" evidence="13">
    <location>
        <position position="381"/>
    </location>
</feature>
<dbReference type="InterPro" id="IPR015866">
    <property type="entry name" value="Ser-tRNA-synth_1_N"/>
</dbReference>
<evidence type="ECO:0000256" key="5">
    <source>
        <dbReference type="ARBA" id="ARBA00022598"/>
    </source>
</evidence>
<evidence type="ECO:0000256" key="12">
    <source>
        <dbReference type="HAMAP-Rule" id="MF_00176"/>
    </source>
</evidence>
<evidence type="ECO:0000256" key="15">
    <source>
        <dbReference type="SAM" id="Coils"/>
    </source>
</evidence>
<evidence type="ECO:0000256" key="9">
    <source>
        <dbReference type="ARBA" id="ARBA00023146"/>
    </source>
</evidence>
<dbReference type="InterPro" id="IPR045864">
    <property type="entry name" value="aa-tRNA-synth_II/BPL/LPL"/>
</dbReference>
<dbReference type="HAMAP" id="MF_00176">
    <property type="entry name" value="Ser_tRNA_synth_type1"/>
    <property type="match status" value="1"/>
</dbReference>
<keyword evidence="4 12" id="KW-0963">Cytoplasm</keyword>
<comment type="domain">
    <text evidence="12">Consists of two distinct domains, a catalytic core and a N-terminal extension that is involved in tRNA binding.</text>
</comment>
<keyword evidence="7 12" id="KW-0067">ATP-binding</keyword>
<evidence type="ECO:0000256" key="13">
    <source>
        <dbReference type="PIRSR" id="PIRSR001529-1"/>
    </source>
</evidence>
<dbReference type="NCBIfam" id="TIGR00414">
    <property type="entry name" value="serS"/>
    <property type="match status" value="1"/>
</dbReference>
<feature type="binding site" evidence="12">
    <location>
        <position position="381"/>
    </location>
    <ligand>
        <name>L-serine</name>
        <dbReference type="ChEBI" id="CHEBI:33384"/>
    </ligand>
</feature>
<feature type="binding site" evidence="12">
    <location>
        <position position="267"/>
    </location>
    <ligand>
        <name>ATP</name>
        <dbReference type="ChEBI" id="CHEBI:30616"/>
    </ligand>
</feature>